<dbReference type="GO" id="GO:0005524">
    <property type="term" value="F:ATP binding"/>
    <property type="evidence" value="ECO:0007669"/>
    <property type="project" value="InterPro"/>
</dbReference>
<evidence type="ECO:0000259" key="1">
    <source>
        <dbReference type="PROSITE" id="PS50011"/>
    </source>
</evidence>
<protein>
    <recommendedName>
        <fullName evidence="1">Protein kinase domain-containing protein</fullName>
    </recommendedName>
</protein>
<comment type="caution">
    <text evidence="2">The sequence shown here is derived from an EMBL/GenBank/DDBJ whole genome shotgun (WGS) entry which is preliminary data.</text>
</comment>
<dbReference type="SUPFAM" id="SSF56112">
    <property type="entry name" value="Protein kinase-like (PK-like)"/>
    <property type="match status" value="1"/>
</dbReference>
<gene>
    <name evidence="2" type="ORF">TEA_015600</name>
</gene>
<dbReference type="InterPro" id="IPR008271">
    <property type="entry name" value="Ser/Thr_kinase_AS"/>
</dbReference>
<dbReference type="InterPro" id="IPR011009">
    <property type="entry name" value="Kinase-like_dom_sf"/>
</dbReference>
<organism evidence="2 3">
    <name type="scientific">Camellia sinensis var. sinensis</name>
    <name type="common">China tea</name>
    <dbReference type="NCBI Taxonomy" id="542762"/>
    <lineage>
        <taxon>Eukaryota</taxon>
        <taxon>Viridiplantae</taxon>
        <taxon>Streptophyta</taxon>
        <taxon>Embryophyta</taxon>
        <taxon>Tracheophyta</taxon>
        <taxon>Spermatophyta</taxon>
        <taxon>Magnoliopsida</taxon>
        <taxon>eudicotyledons</taxon>
        <taxon>Gunneridae</taxon>
        <taxon>Pentapetalae</taxon>
        <taxon>asterids</taxon>
        <taxon>Ericales</taxon>
        <taxon>Theaceae</taxon>
        <taxon>Camellia</taxon>
    </lineage>
</organism>
<dbReference type="AlphaFoldDB" id="A0A4V3WLS8"/>
<dbReference type="PANTHER" id="PTHR48008">
    <property type="entry name" value="LEUCINE-RICH REPEAT RECEPTOR-LIKE PROTEIN KINASE IMK3-RELATED"/>
    <property type="match status" value="1"/>
</dbReference>
<dbReference type="Gene3D" id="1.10.510.10">
    <property type="entry name" value="Transferase(Phosphotransferase) domain 1"/>
    <property type="match status" value="2"/>
</dbReference>
<dbReference type="EMBL" id="SDRB02010549">
    <property type="protein sequence ID" value="THG05857.1"/>
    <property type="molecule type" value="Genomic_DNA"/>
</dbReference>
<dbReference type="InterPro" id="IPR052451">
    <property type="entry name" value="Ser/Thr_kinase-like"/>
</dbReference>
<name>A0A4V3WLS8_CAMSN</name>
<accession>A0A4V3WLS8</accession>
<evidence type="ECO:0000313" key="2">
    <source>
        <dbReference type="EMBL" id="THG05857.1"/>
    </source>
</evidence>
<dbReference type="Proteomes" id="UP000306102">
    <property type="component" value="Unassembled WGS sequence"/>
</dbReference>
<evidence type="ECO:0000313" key="3">
    <source>
        <dbReference type="Proteomes" id="UP000306102"/>
    </source>
</evidence>
<proteinExistence type="predicted"/>
<dbReference type="PROSITE" id="PS00108">
    <property type="entry name" value="PROTEIN_KINASE_ST"/>
    <property type="match status" value="1"/>
</dbReference>
<dbReference type="PANTHER" id="PTHR48008:SF14">
    <property type="entry name" value="PROTEIN KINASE DOMAIN-CONTAINING PROTEIN"/>
    <property type="match status" value="1"/>
</dbReference>
<feature type="domain" description="Protein kinase" evidence="1">
    <location>
        <begin position="1"/>
        <end position="172"/>
    </location>
</feature>
<dbReference type="InterPro" id="IPR000719">
    <property type="entry name" value="Prot_kinase_dom"/>
</dbReference>
<sequence>MPNESLEKWLYSHNYCLDLLQRVSIKFDVALALEYLHHDQAELVVHSDLKPSNVLVMTQTRNPKYSSEGKVSTKGDICNYGIMLLETFTRKKPKDEMFSEAQSLKQWVNASLPDRVMEVVDGGLLRTEDGRDVIVNKEYVLAIMEISNCSFFAVDMLELCLVVMCNSENGFV</sequence>
<dbReference type="GO" id="GO:0004672">
    <property type="term" value="F:protein kinase activity"/>
    <property type="evidence" value="ECO:0007669"/>
    <property type="project" value="InterPro"/>
</dbReference>
<dbReference type="InterPro" id="IPR001245">
    <property type="entry name" value="Ser-Thr/Tyr_kinase_cat_dom"/>
</dbReference>
<dbReference type="PROSITE" id="PS50011">
    <property type="entry name" value="PROTEIN_KINASE_DOM"/>
    <property type="match status" value="1"/>
</dbReference>
<reference evidence="2 3" key="1">
    <citation type="journal article" date="2018" name="Proc. Natl. Acad. Sci. U.S.A.">
        <title>Draft genome sequence of Camellia sinensis var. sinensis provides insights into the evolution of the tea genome and tea quality.</title>
        <authorList>
            <person name="Wei C."/>
            <person name="Yang H."/>
            <person name="Wang S."/>
            <person name="Zhao J."/>
            <person name="Liu C."/>
            <person name="Gao L."/>
            <person name="Xia E."/>
            <person name="Lu Y."/>
            <person name="Tai Y."/>
            <person name="She G."/>
            <person name="Sun J."/>
            <person name="Cao H."/>
            <person name="Tong W."/>
            <person name="Gao Q."/>
            <person name="Li Y."/>
            <person name="Deng W."/>
            <person name="Jiang X."/>
            <person name="Wang W."/>
            <person name="Chen Q."/>
            <person name="Zhang S."/>
            <person name="Li H."/>
            <person name="Wu J."/>
            <person name="Wang P."/>
            <person name="Li P."/>
            <person name="Shi C."/>
            <person name="Zheng F."/>
            <person name="Jian J."/>
            <person name="Huang B."/>
            <person name="Shan D."/>
            <person name="Shi M."/>
            <person name="Fang C."/>
            <person name="Yue Y."/>
            <person name="Li F."/>
            <person name="Li D."/>
            <person name="Wei S."/>
            <person name="Han B."/>
            <person name="Jiang C."/>
            <person name="Yin Y."/>
            <person name="Xia T."/>
            <person name="Zhang Z."/>
            <person name="Bennetzen J.L."/>
            <person name="Zhao S."/>
            <person name="Wan X."/>
        </authorList>
    </citation>
    <scope>NUCLEOTIDE SEQUENCE [LARGE SCALE GENOMIC DNA]</scope>
    <source>
        <strain evidence="3">cv. Shuchazao</strain>
        <tissue evidence="2">Leaf</tissue>
    </source>
</reference>
<dbReference type="Pfam" id="PF07714">
    <property type="entry name" value="PK_Tyr_Ser-Thr"/>
    <property type="match status" value="1"/>
</dbReference>
<keyword evidence="3" id="KW-1185">Reference proteome</keyword>